<evidence type="ECO:0000313" key="1">
    <source>
        <dbReference type="EMBL" id="MFA4805189.1"/>
    </source>
</evidence>
<name>A0ABV4T5T5_9EURY</name>
<organism evidence="1 2">
    <name type="scientific">Pyrococcus kukulkanii</name>
    <dbReference type="NCBI Taxonomy" id="1609559"/>
    <lineage>
        <taxon>Archaea</taxon>
        <taxon>Methanobacteriati</taxon>
        <taxon>Methanobacteriota</taxon>
        <taxon>Thermococci</taxon>
        <taxon>Thermococcales</taxon>
        <taxon>Thermococcaceae</taxon>
        <taxon>Pyrococcus</taxon>
    </lineage>
</organism>
<dbReference type="EMBL" id="JARRIG010000007">
    <property type="protein sequence ID" value="MFA4805189.1"/>
    <property type="molecule type" value="Genomic_DNA"/>
</dbReference>
<dbReference type="Proteomes" id="UP001571980">
    <property type="component" value="Unassembled WGS sequence"/>
</dbReference>
<keyword evidence="2" id="KW-1185">Reference proteome</keyword>
<protein>
    <submittedName>
        <fullName evidence="1">Uncharacterized protein</fullName>
    </submittedName>
</protein>
<sequence length="225" mass="25693">MEKVPINVYNKEGGKVSRITNANGSTKEHFFLKPEPDPKLLDTKVVPNYLLKEYDYSYHTLTCSSDGTVIVSNPWRKIAVAGILDGYGHILVIKFSRKNENTLEEIVPAREAISVESKYQLLASVMIYPTEKIEGKFYREEYARFRELEISGNITAGKSTKHYLDDAVIRTLPLIVHDSATINTNFGTTEVRLARGKYYLVAPVRKKKIRKIKVREITQQDTEHV</sequence>
<evidence type="ECO:0000313" key="2">
    <source>
        <dbReference type="Proteomes" id="UP001571980"/>
    </source>
</evidence>
<dbReference type="RefSeq" id="WP_372824604.1">
    <property type="nucleotide sequence ID" value="NZ_JARRIG010000007.1"/>
</dbReference>
<reference evidence="1 2" key="1">
    <citation type="submission" date="2023-03" db="EMBL/GenBank/DDBJ databases">
        <title>Speciation in Pyrococcus: adaptation to high temperature as a mechanism.</title>
        <authorList>
            <person name="Gu J."/>
        </authorList>
    </citation>
    <scope>NUCLEOTIDE SEQUENCE [LARGE SCALE GENOMIC DNA]</scope>
    <source>
        <strain evidence="1 2">LMOA34</strain>
    </source>
</reference>
<gene>
    <name evidence="1" type="ORF">P8X34_10675</name>
</gene>
<accession>A0ABV4T5T5</accession>
<proteinExistence type="predicted"/>
<comment type="caution">
    <text evidence="1">The sequence shown here is derived from an EMBL/GenBank/DDBJ whole genome shotgun (WGS) entry which is preliminary data.</text>
</comment>